<gene>
    <name evidence="2" type="ORF">SAMN05444363_1991</name>
</gene>
<evidence type="ECO:0000256" key="1">
    <source>
        <dbReference type="SAM" id="SignalP"/>
    </source>
</evidence>
<protein>
    <recommendedName>
        <fullName evidence="4">Outer membrane protein beta-barrel domain-containing protein</fullName>
    </recommendedName>
</protein>
<evidence type="ECO:0000313" key="3">
    <source>
        <dbReference type="Proteomes" id="UP000184488"/>
    </source>
</evidence>
<evidence type="ECO:0008006" key="4">
    <source>
        <dbReference type="Google" id="ProtNLM"/>
    </source>
</evidence>
<keyword evidence="3" id="KW-1185">Reference proteome</keyword>
<dbReference type="RefSeq" id="WP_073310926.1">
    <property type="nucleotide sequence ID" value="NZ_FQZI01000003.1"/>
</dbReference>
<feature type="chain" id="PRO_5012274335" description="Outer membrane protein beta-barrel domain-containing protein" evidence="1">
    <location>
        <begin position="21"/>
        <end position="184"/>
    </location>
</feature>
<name>A0A1M6EW22_9FLAO</name>
<keyword evidence="1" id="KW-0732">Signal</keyword>
<dbReference type="STRING" id="415425.SAMN05444363_1991"/>
<dbReference type="EMBL" id="FQZI01000003">
    <property type="protein sequence ID" value="SHI89655.1"/>
    <property type="molecule type" value="Genomic_DNA"/>
</dbReference>
<dbReference type="InterPro" id="IPR011250">
    <property type="entry name" value="OMP/PagP_B-barrel"/>
</dbReference>
<dbReference type="OrthoDB" id="978645at2"/>
<accession>A0A1M6EW22</accession>
<organism evidence="2 3">
    <name type="scientific">Flavobacterium terrae</name>
    <dbReference type="NCBI Taxonomy" id="415425"/>
    <lineage>
        <taxon>Bacteria</taxon>
        <taxon>Pseudomonadati</taxon>
        <taxon>Bacteroidota</taxon>
        <taxon>Flavobacteriia</taxon>
        <taxon>Flavobacteriales</taxon>
        <taxon>Flavobacteriaceae</taxon>
        <taxon>Flavobacterium</taxon>
    </lineage>
</organism>
<dbReference type="SUPFAM" id="SSF56925">
    <property type="entry name" value="OMPA-like"/>
    <property type="match status" value="1"/>
</dbReference>
<proteinExistence type="predicted"/>
<sequence length="184" mass="20883">MKKILLSVIMILGLVFNSQAQEKNAIGIRLGDNDGFGGEASYQRYLSKSNRLELDLGFRGHNNYYRYNGNGYYSGKVNHSAAKLVGLYQWVWDIDKGFKWYAGPGAGVGIWNSDKYYYGNNVYVEGDSGAFLVLAGDIGIEYNFDFPLQLSFDFRPEIYVSDDYDKIRDGNFGPDFGLSARYRF</sequence>
<dbReference type="Proteomes" id="UP000184488">
    <property type="component" value="Unassembled WGS sequence"/>
</dbReference>
<dbReference type="AlphaFoldDB" id="A0A1M6EW22"/>
<feature type="signal peptide" evidence="1">
    <location>
        <begin position="1"/>
        <end position="20"/>
    </location>
</feature>
<reference evidence="3" key="1">
    <citation type="submission" date="2016-11" db="EMBL/GenBank/DDBJ databases">
        <authorList>
            <person name="Varghese N."/>
            <person name="Submissions S."/>
        </authorList>
    </citation>
    <scope>NUCLEOTIDE SEQUENCE [LARGE SCALE GENOMIC DNA]</scope>
    <source>
        <strain evidence="3">DSM 18829</strain>
    </source>
</reference>
<evidence type="ECO:0000313" key="2">
    <source>
        <dbReference type="EMBL" id="SHI89655.1"/>
    </source>
</evidence>